<dbReference type="InterPro" id="IPR042307">
    <property type="entry name" value="Reeler_sf"/>
</dbReference>
<dbReference type="InterPro" id="IPR002861">
    <property type="entry name" value="Reeler_dom"/>
</dbReference>
<dbReference type="AlphaFoldDB" id="A0A139A791"/>
<organism evidence="4 5">
    <name type="scientific">Gonapodya prolifera (strain JEL478)</name>
    <name type="common">Monoblepharis prolifera</name>
    <dbReference type="NCBI Taxonomy" id="1344416"/>
    <lineage>
        <taxon>Eukaryota</taxon>
        <taxon>Fungi</taxon>
        <taxon>Fungi incertae sedis</taxon>
        <taxon>Chytridiomycota</taxon>
        <taxon>Chytridiomycota incertae sedis</taxon>
        <taxon>Monoblepharidomycetes</taxon>
        <taxon>Monoblepharidales</taxon>
        <taxon>Gonapodyaceae</taxon>
        <taxon>Gonapodya</taxon>
    </lineage>
</organism>
<feature type="region of interest" description="Disordered" evidence="1">
    <location>
        <begin position="208"/>
        <end position="247"/>
    </location>
</feature>
<dbReference type="Gene3D" id="2.60.40.4060">
    <property type="entry name" value="Reeler domain"/>
    <property type="match status" value="1"/>
</dbReference>
<feature type="signal peptide" evidence="2">
    <location>
        <begin position="1"/>
        <end position="20"/>
    </location>
</feature>
<evidence type="ECO:0000256" key="1">
    <source>
        <dbReference type="SAM" id="MobiDB-lite"/>
    </source>
</evidence>
<protein>
    <recommendedName>
        <fullName evidence="3">Reelin domain-containing protein</fullName>
    </recommendedName>
</protein>
<dbReference type="EMBL" id="KQ965786">
    <property type="protein sequence ID" value="KXS12651.1"/>
    <property type="molecule type" value="Genomic_DNA"/>
</dbReference>
<feature type="chain" id="PRO_5007295964" description="Reelin domain-containing protein" evidence="2">
    <location>
        <begin position="21"/>
        <end position="316"/>
    </location>
</feature>
<proteinExistence type="predicted"/>
<keyword evidence="5" id="KW-1185">Reference proteome</keyword>
<reference evidence="4 5" key="1">
    <citation type="journal article" date="2015" name="Genome Biol. Evol.">
        <title>Phylogenomic analyses indicate that early fungi evolved digesting cell walls of algal ancestors of land plants.</title>
        <authorList>
            <person name="Chang Y."/>
            <person name="Wang S."/>
            <person name="Sekimoto S."/>
            <person name="Aerts A.L."/>
            <person name="Choi C."/>
            <person name="Clum A."/>
            <person name="LaButti K.M."/>
            <person name="Lindquist E.A."/>
            <person name="Yee Ngan C."/>
            <person name="Ohm R.A."/>
            <person name="Salamov A.A."/>
            <person name="Grigoriev I.V."/>
            <person name="Spatafora J.W."/>
            <person name="Berbee M.L."/>
        </authorList>
    </citation>
    <scope>NUCLEOTIDE SEQUENCE [LARGE SCALE GENOMIC DNA]</scope>
    <source>
        <strain evidence="4 5">JEL478</strain>
    </source>
</reference>
<keyword evidence="2" id="KW-0732">Signal</keyword>
<dbReference type="Pfam" id="PF02014">
    <property type="entry name" value="Reeler"/>
    <property type="match status" value="1"/>
</dbReference>
<evidence type="ECO:0000313" key="5">
    <source>
        <dbReference type="Proteomes" id="UP000070544"/>
    </source>
</evidence>
<feature type="compositionally biased region" description="Basic residues" evidence="1">
    <location>
        <begin position="229"/>
        <end position="247"/>
    </location>
</feature>
<accession>A0A139A791</accession>
<feature type="domain" description="Reelin" evidence="3">
    <location>
        <begin position="68"/>
        <end position="169"/>
    </location>
</feature>
<sequence>MFKILTLIAIATAFTSLSLAFPQGGAPVCLYNDTTQDALSNASVSMQAVHGAGVAPLATLVADQTGASSYQISLNGITSYKGLILYVRGVNNSTHVGTFDFAGLADVGLRGKDCTSMSGASSGNLSTIGHFQSNDKTNLTFTWSADAAVTSGMQLVAEAVVVVSEKNWFLATPSTFVVAVSSPASASASASPTAAAATVTDPAGIVTTAPVTSPTSAASPAGSGGVTSKTRKTKMTKSKKTKKTRAKKTKTAVTSGVIVAPATVALTTSVAAATAAATQAVAAPPVGCIPVAAVTTTAVAVQNVIRPSNLPAIVAW</sequence>
<gene>
    <name evidence="4" type="ORF">M427DRAFT_502239</name>
</gene>
<name>A0A139A791_GONPJ</name>
<evidence type="ECO:0000259" key="3">
    <source>
        <dbReference type="Pfam" id="PF02014"/>
    </source>
</evidence>
<evidence type="ECO:0000256" key="2">
    <source>
        <dbReference type="SAM" id="SignalP"/>
    </source>
</evidence>
<feature type="compositionally biased region" description="Low complexity" evidence="1">
    <location>
        <begin position="208"/>
        <end position="221"/>
    </location>
</feature>
<evidence type="ECO:0000313" key="4">
    <source>
        <dbReference type="EMBL" id="KXS12651.1"/>
    </source>
</evidence>
<dbReference type="Proteomes" id="UP000070544">
    <property type="component" value="Unassembled WGS sequence"/>
</dbReference>